<evidence type="ECO:0000256" key="12">
    <source>
        <dbReference type="ARBA" id="ARBA00022857"/>
    </source>
</evidence>
<evidence type="ECO:0000256" key="7">
    <source>
        <dbReference type="ARBA" id="ARBA00013173"/>
    </source>
</evidence>
<dbReference type="CDD" id="cd01284">
    <property type="entry name" value="Riboflavin_deaminase-reductase"/>
    <property type="match status" value="1"/>
</dbReference>
<keyword evidence="12" id="KW-0521">NADP</keyword>
<dbReference type="PANTHER" id="PTHR38011">
    <property type="entry name" value="DIHYDROFOLATE REDUCTASE FAMILY PROTEIN (AFU_ORTHOLOGUE AFUA_8G06820)"/>
    <property type="match status" value="1"/>
</dbReference>
<organism evidence="17 18">
    <name type="scientific">Mesorhizobium australicum</name>
    <dbReference type="NCBI Taxonomy" id="536018"/>
    <lineage>
        <taxon>Bacteria</taxon>
        <taxon>Pseudomonadati</taxon>
        <taxon>Pseudomonadota</taxon>
        <taxon>Alphaproteobacteria</taxon>
        <taxon>Hyphomicrobiales</taxon>
        <taxon>Phyllobacteriaceae</taxon>
        <taxon>Mesorhizobium</taxon>
    </lineage>
</organism>
<dbReference type="UniPathway" id="UPA00275">
    <property type="reaction ID" value="UER00401"/>
</dbReference>
<dbReference type="PANTHER" id="PTHR38011:SF7">
    <property type="entry name" value="2,5-DIAMINO-6-RIBOSYLAMINO-4(3H)-PYRIMIDINONE 5'-PHOSPHATE REDUCTASE"/>
    <property type="match status" value="1"/>
</dbReference>
<evidence type="ECO:0000256" key="2">
    <source>
        <dbReference type="ARBA" id="ARBA00004882"/>
    </source>
</evidence>
<evidence type="ECO:0000256" key="15">
    <source>
        <dbReference type="SAM" id="MobiDB-lite"/>
    </source>
</evidence>
<dbReference type="GO" id="GO:0008835">
    <property type="term" value="F:diaminohydroxyphosphoribosylaminopyrimidine deaminase activity"/>
    <property type="evidence" value="ECO:0007669"/>
    <property type="project" value="UniProtKB-EC"/>
</dbReference>
<reference evidence="17 18" key="1">
    <citation type="submission" date="2017-04" db="EMBL/GenBank/DDBJ databases">
        <authorList>
            <person name="Afonso C.L."/>
            <person name="Miller P.J."/>
            <person name="Scott M.A."/>
            <person name="Spackman E."/>
            <person name="Goraichik I."/>
            <person name="Dimitrov K.M."/>
            <person name="Suarez D.L."/>
            <person name="Swayne D.E."/>
        </authorList>
    </citation>
    <scope>NUCLEOTIDE SEQUENCE [LARGE SCALE GENOMIC DNA]</scope>
    <source>
        <strain evidence="17 18">B5P</strain>
    </source>
</reference>
<name>A0A1X7P1Y8_9HYPH</name>
<evidence type="ECO:0000256" key="10">
    <source>
        <dbReference type="ARBA" id="ARBA00022723"/>
    </source>
</evidence>
<comment type="pathway">
    <text evidence="2">Cofactor biosynthesis; riboflavin biosynthesis; 5-amino-6-(D-ribitylamino)uracil from GTP: step 2/4.</text>
</comment>
<dbReference type="SUPFAM" id="SSF53927">
    <property type="entry name" value="Cytidine deaminase-like"/>
    <property type="match status" value="1"/>
</dbReference>
<keyword evidence="14" id="KW-0511">Multifunctional enzyme</keyword>
<sequence>MTQRPDPDETPKPEELAEAQSDQVSAVADEADVEMDKPASGTSAEDAVEAPGASEDPLPAEEAEGTVDSGEGDGSGVSEIDRRFMAAAIRMSRRHLGLTSTNPSVGTLIVKDGMIVGRGVTALGGRPHAEPQALAEAGEAARGATAYVTLEPCAHHGRTPPCAEALVTAGVARVVGAAADPDDRVSGRGYAILRAAGIEVVEGVLADEAGDELAGYLTRSSKKRPEVTLKLAISSDGMIGRRDAGQVQITGGISRAQVHLMRAESDVILVGIGTVLADDPELNSRLPGLEERSPVRVVLDPQVKLPMMSKLALSARSLPLYLAIGPEASAVRRSSLEMLGVRFLATETHDGRIALPELLEDLSGQGFSTVFVEGGAATARTFLEDGMVDRIALFRGPNPIGEDGIRSPLTPETIPDGFRLVREARYGLDQYSEWVRD</sequence>
<dbReference type="GO" id="GO:0008703">
    <property type="term" value="F:5-amino-6-(5-phosphoribosylamino)uracil reductase activity"/>
    <property type="evidence" value="ECO:0007669"/>
    <property type="project" value="UniProtKB-EC"/>
</dbReference>
<evidence type="ECO:0000256" key="9">
    <source>
        <dbReference type="ARBA" id="ARBA00022619"/>
    </source>
</evidence>
<dbReference type="EC" id="3.5.4.26" evidence="6"/>
<dbReference type="Proteomes" id="UP000193083">
    <property type="component" value="Unassembled WGS sequence"/>
</dbReference>
<dbReference type="EC" id="1.1.1.193" evidence="7"/>
<dbReference type="SUPFAM" id="SSF53597">
    <property type="entry name" value="Dihydrofolate reductase-like"/>
    <property type="match status" value="1"/>
</dbReference>
<dbReference type="Gene3D" id="3.40.430.10">
    <property type="entry name" value="Dihydrofolate Reductase, subunit A"/>
    <property type="match status" value="1"/>
</dbReference>
<keyword evidence="10" id="KW-0479">Metal-binding</keyword>
<comment type="similarity">
    <text evidence="4">In the N-terminal section; belongs to the cytidine and deoxycytidylate deaminase family.</text>
</comment>
<evidence type="ECO:0000256" key="13">
    <source>
        <dbReference type="ARBA" id="ARBA00023002"/>
    </source>
</evidence>
<dbReference type="RefSeq" id="WP_280174845.1">
    <property type="nucleotide sequence ID" value="NZ_FXBL01000004.1"/>
</dbReference>
<dbReference type="InterPro" id="IPR024072">
    <property type="entry name" value="DHFR-like_dom_sf"/>
</dbReference>
<gene>
    <name evidence="17" type="ORF">SAMN02982922_3084</name>
</gene>
<protein>
    <recommendedName>
        <fullName evidence="8">Riboflavin biosynthesis protein RibD</fullName>
        <ecNumber evidence="7">1.1.1.193</ecNumber>
        <ecNumber evidence="6">3.5.4.26</ecNumber>
    </recommendedName>
</protein>
<feature type="compositionally biased region" description="Basic and acidic residues" evidence="15">
    <location>
        <begin position="1"/>
        <end position="15"/>
    </location>
</feature>
<dbReference type="PROSITE" id="PS00903">
    <property type="entry name" value="CYT_DCMP_DEAMINASES_1"/>
    <property type="match status" value="1"/>
</dbReference>
<evidence type="ECO:0000256" key="1">
    <source>
        <dbReference type="ARBA" id="ARBA00002151"/>
    </source>
</evidence>
<dbReference type="InterPro" id="IPR002125">
    <property type="entry name" value="CMP_dCMP_dom"/>
</dbReference>
<keyword evidence="9" id="KW-0686">Riboflavin biosynthesis</keyword>
<dbReference type="InterPro" id="IPR016192">
    <property type="entry name" value="APOBEC/CMP_deaminase_Zn-bd"/>
</dbReference>
<dbReference type="InterPro" id="IPR016193">
    <property type="entry name" value="Cytidine_deaminase-like"/>
</dbReference>
<evidence type="ECO:0000256" key="6">
    <source>
        <dbReference type="ARBA" id="ARBA00012766"/>
    </source>
</evidence>
<keyword evidence="11" id="KW-0862">Zinc</keyword>
<evidence type="ECO:0000256" key="3">
    <source>
        <dbReference type="ARBA" id="ARBA00004910"/>
    </source>
</evidence>
<proteinExistence type="inferred from homology"/>
<keyword evidence="18" id="KW-1185">Reference proteome</keyword>
<dbReference type="Pfam" id="PF01872">
    <property type="entry name" value="RibD_C"/>
    <property type="match status" value="1"/>
</dbReference>
<evidence type="ECO:0000313" key="18">
    <source>
        <dbReference type="Proteomes" id="UP000193083"/>
    </source>
</evidence>
<evidence type="ECO:0000256" key="4">
    <source>
        <dbReference type="ARBA" id="ARBA00005259"/>
    </source>
</evidence>
<comment type="similarity">
    <text evidence="5">In the C-terminal section; belongs to the HTP reductase family.</text>
</comment>
<dbReference type="Pfam" id="PF00383">
    <property type="entry name" value="dCMP_cyt_deam_1"/>
    <property type="match status" value="1"/>
</dbReference>
<dbReference type="GO" id="GO:0009231">
    <property type="term" value="P:riboflavin biosynthetic process"/>
    <property type="evidence" value="ECO:0007669"/>
    <property type="project" value="UniProtKB-UniPathway"/>
</dbReference>
<feature type="region of interest" description="Disordered" evidence="15">
    <location>
        <begin position="1"/>
        <end position="78"/>
    </location>
</feature>
<dbReference type="EMBL" id="FXBL01000004">
    <property type="protein sequence ID" value="SMH44672.1"/>
    <property type="molecule type" value="Genomic_DNA"/>
</dbReference>
<evidence type="ECO:0000256" key="5">
    <source>
        <dbReference type="ARBA" id="ARBA00007417"/>
    </source>
</evidence>
<dbReference type="InterPro" id="IPR050765">
    <property type="entry name" value="Riboflavin_Biosynth_HTPR"/>
</dbReference>
<evidence type="ECO:0000256" key="8">
    <source>
        <dbReference type="ARBA" id="ARBA00019930"/>
    </source>
</evidence>
<dbReference type="Gene3D" id="3.40.140.10">
    <property type="entry name" value="Cytidine Deaminase, domain 2"/>
    <property type="match status" value="1"/>
</dbReference>
<dbReference type="PROSITE" id="PS51747">
    <property type="entry name" value="CYT_DCMP_DEAMINASES_2"/>
    <property type="match status" value="1"/>
</dbReference>
<feature type="domain" description="CMP/dCMP-type deaminase" evidence="16">
    <location>
        <begin position="79"/>
        <end position="200"/>
    </location>
</feature>
<evidence type="ECO:0000313" key="17">
    <source>
        <dbReference type="EMBL" id="SMH44672.1"/>
    </source>
</evidence>
<dbReference type="AlphaFoldDB" id="A0A1X7P1Y8"/>
<comment type="pathway">
    <text evidence="3">Cofactor biosynthesis; riboflavin biosynthesis; 5-amino-6-(D-ribitylamino)uracil from GTP: step 3/4.</text>
</comment>
<keyword evidence="13" id="KW-0560">Oxidoreductase</keyword>
<dbReference type="InterPro" id="IPR002734">
    <property type="entry name" value="RibDG_C"/>
</dbReference>
<evidence type="ECO:0000256" key="14">
    <source>
        <dbReference type="ARBA" id="ARBA00023268"/>
    </source>
</evidence>
<evidence type="ECO:0000256" key="11">
    <source>
        <dbReference type="ARBA" id="ARBA00022833"/>
    </source>
</evidence>
<comment type="function">
    <text evidence="1">Converts 2,5-diamino-6-(ribosylamino)-4(3h)-pyrimidinone 5'-phosphate into 5-amino-6-(ribosylamino)-2,4(1h,3h)-pyrimidinedione 5'-phosphate.</text>
</comment>
<dbReference type="InterPro" id="IPR004794">
    <property type="entry name" value="Eubact_RibD"/>
</dbReference>
<accession>A0A1X7P1Y8</accession>
<evidence type="ECO:0000259" key="16">
    <source>
        <dbReference type="PROSITE" id="PS51747"/>
    </source>
</evidence>
<dbReference type="GO" id="GO:0008270">
    <property type="term" value="F:zinc ion binding"/>
    <property type="evidence" value="ECO:0007669"/>
    <property type="project" value="InterPro"/>
</dbReference>
<dbReference type="NCBIfam" id="TIGR00326">
    <property type="entry name" value="eubact_ribD"/>
    <property type="match status" value="1"/>
</dbReference>